<dbReference type="PANTHER" id="PTHR13800:SF45">
    <property type="entry name" value="TRANSIENT RECEPTOR POTENTIAL CATION CHANNEL SUBFAMILY M MEMBER 2 ISOFORM X1"/>
    <property type="match status" value="1"/>
</dbReference>
<feature type="non-terminal residue" evidence="2">
    <location>
        <position position="167"/>
    </location>
</feature>
<keyword evidence="3" id="KW-1185">Reference proteome</keyword>
<organism evidence="2 3">
    <name type="scientific">Staurois parvus</name>
    <dbReference type="NCBI Taxonomy" id="386267"/>
    <lineage>
        <taxon>Eukaryota</taxon>
        <taxon>Metazoa</taxon>
        <taxon>Chordata</taxon>
        <taxon>Craniata</taxon>
        <taxon>Vertebrata</taxon>
        <taxon>Euteleostomi</taxon>
        <taxon>Amphibia</taxon>
        <taxon>Batrachia</taxon>
        <taxon>Anura</taxon>
        <taxon>Neobatrachia</taxon>
        <taxon>Ranoidea</taxon>
        <taxon>Ranidae</taxon>
        <taxon>Staurois</taxon>
    </lineage>
</organism>
<gene>
    <name evidence="2" type="ORF">SPARVUS_LOCUS3403432</name>
</gene>
<reference evidence="2" key="1">
    <citation type="submission" date="2023-05" db="EMBL/GenBank/DDBJ databases">
        <authorList>
            <person name="Stuckert A."/>
        </authorList>
    </citation>
    <scope>NUCLEOTIDE SEQUENCE</scope>
</reference>
<comment type="caution">
    <text evidence="2">The sequence shown here is derived from an EMBL/GenBank/DDBJ whole genome shotgun (WGS) entry which is preliminary data.</text>
</comment>
<dbReference type="PANTHER" id="PTHR13800">
    <property type="entry name" value="TRANSIENT RECEPTOR POTENTIAL CATION CHANNEL, SUBFAMILY M, MEMBER 6"/>
    <property type="match status" value="1"/>
</dbReference>
<dbReference type="EMBL" id="CATNWA010005321">
    <property type="protein sequence ID" value="CAI9549772.1"/>
    <property type="molecule type" value="Genomic_DNA"/>
</dbReference>
<proteinExistence type="predicted"/>
<evidence type="ECO:0000313" key="3">
    <source>
        <dbReference type="Proteomes" id="UP001162483"/>
    </source>
</evidence>
<accession>A0ABN9BQJ8</accession>
<name>A0ABN9BQJ8_9NEOB</name>
<feature type="region of interest" description="Disordered" evidence="1">
    <location>
        <begin position="51"/>
        <end position="70"/>
    </location>
</feature>
<protein>
    <submittedName>
        <fullName evidence="2">Uncharacterized protein</fullName>
    </submittedName>
</protein>
<sequence length="167" mass="19064">MSFSLAPLEPIADLNSWVSTHIKKKECVAFIPQKSSDGETCGCGYTKKKSHFHDTSHPNRPPEINWDPQKHVKEDPSDAYGDMTFTGTTRIWAKYVRASSDTPPSILYELMTEQWGLSCTKSPHICDRRCQKFQHQSKAEDPVQQGPCEGCTKHRGLDHHWRFSCWG</sequence>
<dbReference type="Proteomes" id="UP001162483">
    <property type="component" value="Unassembled WGS sequence"/>
</dbReference>
<dbReference type="InterPro" id="IPR050927">
    <property type="entry name" value="TRPM"/>
</dbReference>
<evidence type="ECO:0000256" key="1">
    <source>
        <dbReference type="SAM" id="MobiDB-lite"/>
    </source>
</evidence>
<evidence type="ECO:0000313" key="2">
    <source>
        <dbReference type="EMBL" id="CAI9549772.1"/>
    </source>
</evidence>